<protein>
    <submittedName>
        <fullName evidence="1">Sugar phosphate isomerase/epimerase</fullName>
    </submittedName>
</protein>
<accession>A0A841GPY5</accession>
<name>A0A841GPY5_9BACT</name>
<keyword evidence="2" id="KW-1185">Reference proteome</keyword>
<dbReference type="SUPFAM" id="SSF51658">
    <property type="entry name" value="Xylose isomerase-like"/>
    <property type="match status" value="1"/>
</dbReference>
<dbReference type="InterPro" id="IPR036237">
    <property type="entry name" value="Xyl_isomerase-like_sf"/>
</dbReference>
<reference evidence="1 2" key="1">
    <citation type="submission" date="2020-08" db="EMBL/GenBank/DDBJ databases">
        <title>Genomic Encyclopedia of Type Strains, Phase IV (KMG-IV): sequencing the most valuable type-strain genomes for metagenomic binning, comparative biology and taxonomic classification.</title>
        <authorList>
            <person name="Goeker M."/>
        </authorList>
    </citation>
    <scope>NUCLEOTIDE SEQUENCE [LARGE SCALE GENOMIC DNA]</scope>
    <source>
        <strain evidence="1 2">DSM 13481</strain>
    </source>
</reference>
<gene>
    <name evidence="1" type="ORF">HNP65_000051</name>
</gene>
<keyword evidence="1" id="KW-0413">Isomerase</keyword>
<organism evidence="1 2">
    <name type="scientific">Thermosipho japonicus</name>
    <dbReference type="NCBI Taxonomy" id="90323"/>
    <lineage>
        <taxon>Bacteria</taxon>
        <taxon>Thermotogati</taxon>
        <taxon>Thermotogota</taxon>
        <taxon>Thermotogae</taxon>
        <taxon>Thermotogales</taxon>
        <taxon>Fervidobacteriaceae</taxon>
        <taxon>Thermosipho</taxon>
    </lineage>
</organism>
<dbReference type="EMBL" id="JACHEX010000001">
    <property type="protein sequence ID" value="MBB6061629.1"/>
    <property type="molecule type" value="Genomic_DNA"/>
</dbReference>
<dbReference type="GO" id="GO:0016853">
    <property type="term" value="F:isomerase activity"/>
    <property type="evidence" value="ECO:0007669"/>
    <property type="project" value="UniProtKB-KW"/>
</dbReference>
<sequence>MRRLGVSTSVIKSDLRMIKYLTEKFKFSNLFEIGFIDPKYINNLNVIKGKSIGVHSPFIFKLKNHPKLTHSDYHFTFSKILRSAYFAKQIKSEYLIVHYPDALQNDDWNKNLFLLEKLSSILKIRIENTYGNKFFYSKKDYKNLCQDLDLKLCIDIGHLLLDERINPFKFIEFLEEYIEEFHIYYADKKIYKICHHKPWSENKYYIELLRLIMKLDADIVIESTPQCNKDLDKLLKFLGVI</sequence>
<dbReference type="Proteomes" id="UP000555828">
    <property type="component" value="Unassembled WGS sequence"/>
</dbReference>
<dbReference type="Gene3D" id="3.20.20.150">
    <property type="entry name" value="Divalent-metal-dependent TIM barrel enzymes"/>
    <property type="match status" value="1"/>
</dbReference>
<comment type="caution">
    <text evidence="1">The sequence shown here is derived from an EMBL/GenBank/DDBJ whole genome shotgun (WGS) entry which is preliminary data.</text>
</comment>
<evidence type="ECO:0000313" key="2">
    <source>
        <dbReference type="Proteomes" id="UP000555828"/>
    </source>
</evidence>
<dbReference type="AlphaFoldDB" id="A0A841GPY5"/>
<proteinExistence type="predicted"/>
<dbReference type="RefSeq" id="WP_184618409.1">
    <property type="nucleotide sequence ID" value="NZ_JACHEX010000001.1"/>
</dbReference>
<evidence type="ECO:0000313" key="1">
    <source>
        <dbReference type="EMBL" id="MBB6061629.1"/>
    </source>
</evidence>